<sequence length="72" mass="7990">MKEKLEQRLQSLKSEYEAGQKMLAELEAKQANLRETLLRISGAIQVIEETLGEATDTAENNTQPSEAVVVES</sequence>
<proteinExistence type="predicted"/>
<dbReference type="EMBL" id="CP017599">
    <property type="protein sequence ID" value="AOX02072.1"/>
    <property type="molecule type" value="Genomic_DNA"/>
</dbReference>
<dbReference type="RefSeq" id="WP_070394497.1">
    <property type="nucleotide sequence ID" value="NZ_CP017599.1"/>
</dbReference>
<dbReference type="OrthoDB" id="466952at2"/>
<keyword evidence="1" id="KW-0175">Coiled coil</keyword>
<protein>
    <submittedName>
        <fullName evidence="2">Uncharacterized protein</fullName>
    </submittedName>
</protein>
<dbReference type="STRING" id="1458985.BJP34_23890"/>
<reference evidence="3" key="1">
    <citation type="submission" date="2016-10" db="EMBL/GenBank/DDBJ databases">
        <title>Comparative genomics uncovers the prolific and rare metabolic potential of the cyanobacterial genus Moorea.</title>
        <authorList>
            <person name="Leao T."/>
            <person name="Castelao G."/>
            <person name="Korobeynikov A."/>
            <person name="Monroe E.A."/>
            <person name="Podell S."/>
            <person name="Glukhov E."/>
            <person name="Allen E."/>
            <person name="Gerwick W.H."/>
            <person name="Gerwick L."/>
        </authorList>
    </citation>
    <scope>NUCLEOTIDE SEQUENCE [LARGE SCALE GENOMIC DNA]</scope>
    <source>
        <strain evidence="3">PAL-8-15-08-1</strain>
    </source>
</reference>
<feature type="coiled-coil region" evidence="1">
    <location>
        <begin position="2"/>
        <end position="36"/>
    </location>
</feature>
<organism evidence="2 3">
    <name type="scientific">Moorena producens PAL-8-15-08-1</name>
    <dbReference type="NCBI Taxonomy" id="1458985"/>
    <lineage>
        <taxon>Bacteria</taxon>
        <taxon>Bacillati</taxon>
        <taxon>Cyanobacteriota</taxon>
        <taxon>Cyanophyceae</taxon>
        <taxon>Coleofasciculales</taxon>
        <taxon>Coleofasciculaceae</taxon>
        <taxon>Moorena</taxon>
    </lineage>
</organism>
<dbReference type="KEGG" id="mpro:BJP34_23890"/>
<evidence type="ECO:0000313" key="2">
    <source>
        <dbReference type="EMBL" id="AOX02072.1"/>
    </source>
</evidence>
<dbReference type="Proteomes" id="UP000177870">
    <property type="component" value="Chromosome"/>
</dbReference>
<evidence type="ECO:0000256" key="1">
    <source>
        <dbReference type="SAM" id="Coils"/>
    </source>
</evidence>
<gene>
    <name evidence="2" type="ORF">BJP34_23890</name>
</gene>
<accession>A0A1D8TWP7</accession>
<dbReference type="AlphaFoldDB" id="A0A1D8TWP7"/>
<name>A0A1D8TWP7_9CYAN</name>
<evidence type="ECO:0000313" key="3">
    <source>
        <dbReference type="Proteomes" id="UP000177870"/>
    </source>
</evidence>